<evidence type="ECO:0000256" key="1">
    <source>
        <dbReference type="ARBA" id="ARBA00004251"/>
    </source>
</evidence>
<reference evidence="12 13" key="1">
    <citation type="journal article" date="2020" name="Nature">
        <title>Six reference-quality genomes reveal evolution of bat adaptations.</title>
        <authorList>
            <person name="Jebb D."/>
            <person name="Huang Z."/>
            <person name="Pippel M."/>
            <person name="Hughes G.M."/>
            <person name="Lavrichenko K."/>
            <person name="Devanna P."/>
            <person name="Winkler S."/>
            <person name="Jermiin L.S."/>
            <person name="Skirmuntt E.C."/>
            <person name="Katzourakis A."/>
            <person name="Burkitt-Gray L."/>
            <person name="Ray D.A."/>
            <person name="Sullivan K.A.M."/>
            <person name="Roscito J.G."/>
            <person name="Kirilenko B.M."/>
            <person name="Davalos L.M."/>
            <person name="Corthals A.P."/>
            <person name="Power M.L."/>
            <person name="Jones G."/>
            <person name="Ransome R.D."/>
            <person name="Dechmann D.K.N."/>
            <person name="Locatelli A.G."/>
            <person name="Puechmaille S.J."/>
            <person name="Fedrigo O."/>
            <person name="Jarvis E.D."/>
            <person name="Hiller M."/>
            <person name="Vernes S.C."/>
            <person name="Myers E.W."/>
            <person name="Teeling E.C."/>
        </authorList>
    </citation>
    <scope>NUCLEOTIDE SEQUENCE [LARGE SCALE GENOMIC DNA]</scope>
    <source>
        <strain evidence="12">MMolMol1</strain>
        <tissue evidence="12">Muscle</tissue>
    </source>
</reference>
<evidence type="ECO:0000256" key="3">
    <source>
        <dbReference type="ARBA" id="ARBA00022692"/>
    </source>
</evidence>
<dbReference type="Gene3D" id="4.10.900.10">
    <property type="entry name" value="TCF3-CBD (Catenin binding domain)"/>
    <property type="match status" value="1"/>
</dbReference>
<name>A0A7J8HG85_MOLMO</name>
<accession>A0A7J8HG85</accession>
<dbReference type="PANTHER" id="PTHR24025">
    <property type="entry name" value="DESMOGLEIN FAMILY MEMBER"/>
    <property type="match status" value="1"/>
</dbReference>
<dbReference type="GO" id="GO:0005886">
    <property type="term" value="C:plasma membrane"/>
    <property type="evidence" value="ECO:0007669"/>
    <property type="project" value="UniProtKB-SubCell"/>
</dbReference>
<evidence type="ECO:0000313" key="12">
    <source>
        <dbReference type="EMBL" id="KAF6471138.1"/>
    </source>
</evidence>
<keyword evidence="8 10" id="KW-0472">Membrane</keyword>
<keyword evidence="2" id="KW-1003">Cell membrane</keyword>
<evidence type="ECO:0000256" key="9">
    <source>
        <dbReference type="ARBA" id="ARBA00023180"/>
    </source>
</evidence>
<sequence>MDADGPENGPPFQFILDNSASKHWTLGTKDGKTATLRAKQHLDYDYYDVPIIIKDRAGFGEKHILSVRVCDCTTPTDCRMTGKTRERDAKLTNVVLGKWAILAMVLGSALLLCVLFTCFCVTAKKTVKKCFPDDVAQQNLIVSNTEGPGEEVMDANIRLPTQTSNICDTSMSVGTLGGQGVKTQQSFEMIKGGYTLDSSKGGGHQTLQSVKGAGQGVTDTSRYAYTDWHSFTQPRLGEKVYLCGQDEEHKHSEDYVRSYNYEGKGSMAGSVGCCSDRQEEEGLEFLDHLEPKFRTLAKTCIKK</sequence>
<dbReference type="AlphaFoldDB" id="A0A7J8HG85"/>
<keyword evidence="9" id="KW-0325">Glycoprotein</keyword>
<comment type="subcellular location">
    <subcellularLocation>
        <location evidence="1">Cell membrane</location>
        <topology evidence="1">Single-pass type I membrane protein</topology>
    </subcellularLocation>
</comment>
<keyword evidence="7 10" id="KW-1133">Transmembrane helix</keyword>
<dbReference type="InterPro" id="IPR027397">
    <property type="entry name" value="Catenin-bd_sf"/>
</dbReference>
<evidence type="ECO:0000256" key="10">
    <source>
        <dbReference type="SAM" id="Phobius"/>
    </source>
</evidence>
<dbReference type="InterPro" id="IPR015919">
    <property type="entry name" value="Cadherin-like_sf"/>
</dbReference>
<dbReference type="FunFam" id="4.10.900.10:FF:000005">
    <property type="entry name" value="Desmocollin 2"/>
    <property type="match status" value="1"/>
</dbReference>
<dbReference type="InterPro" id="IPR050971">
    <property type="entry name" value="Cadherin-domain_protein"/>
</dbReference>
<evidence type="ECO:0000256" key="5">
    <source>
        <dbReference type="ARBA" id="ARBA00022837"/>
    </source>
</evidence>
<dbReference type="GO" id="GO:0007156">
    <property type="term" value="P:homophilic cell adhesion via plasma membrane adhesion molecules"/>
    <property type="evidence" value="ECO:0007669"/>
    <property type="project" value="InterPro"/>
</dbReference>
<evidence type="ECO:0000259" key="11">
    <source>
        <dbReference type="Pfam" id="PF01049"/>
    </source>
</evidence>
<feature type="transmembrane region" description="Helical" evidence="10">
    <location>
        <begin position="99"/>
        <end position="121"/>
    </location>
</feature>
<proteinExistence type="predicted"/>
<dbReference type="Pfam" id="PF01049">
    <property type="entry name" value="CADH_Y-type_LIR"/>
    <property type="match status" value="1"/>
</dbReference>
<dbReference type="GO" id="GO:0005509">
    <property type="term" value="F:calcium ion binding"/>
    <property type="evidence" value="ECO:0007669"/>
    <property type="project" value="InterPro"/>
</dbReference>
<dbReference type="PRINTS" id="PR01818">
    <property type="entry name" value="DESMOCADHERN"/>
</dbReference>
<keyword evidence="4" id="KW-0677">Repeat</keyword>
<dbReference type="SUPFAM" id="SSF49313">
    <property type="entry name" value="Cadherin-like"/>
    <property type="match status" value="1"/>
</dbReference>
<keyword evidence="3 10" id="KW-0812">Transmembrane</keyword>
<evidence type="ECO:0000256" key="8">
    <source>
        <dbReference type="ARBA" id="ARBA00023136"/>
    </source>
</evidence>
<keyword evidence="6" id="KW-0130">Cell adhesion</keyword>
<feature type="domain" description="Cadherin Y-type LIR-motif" evidence="11">
    <location>
        <begin position="253"/>
        <end position="298"/>
    </location>
</feature>
<keyword evidence="5" id="KW-0106">Calcium</keyword>
<evidence type="ECO:0000256" key="2">
    <source>
        <dbReference type="ARBA" id="ARBA00022475"/>
    </source>
</evidence>
<dbReference type="InterPro" id="IPR000233">
    <property type="entry name" value="Cadherin_Y-type_LIR"/>
</dbReference>
<evidence type="ECO:0000313" key="13">
    <source>
        <dbReference type="Proteomes" id="UP000550707"/>
    </source>
</evidence>
<gene>
    <name evidence="12" type="ORF">HJG59_004146</name>
</gene>
<dbReference type="EMBL" id="JACASF010000006">
    <property type="protein sequence ID" value="KAF6471138.1"/>
    <property type="molecule type" value="Genomic_DNA"/>
</dbReference>
<dbReference type="InterPro" id="IPR009122">
    <property type="entry name" value="Desmosomal_cadherin"/>
</dbReference>
<dbReference type="PANTHER" id="PTHR24025:SF8">
    <property type="entry name" value="DESMOCOLLIN-1"/>
    <property type="match status" value="1"/>
</dbReference>
<evidence type="ECO:0000256" key="4">
    <source>
        <dbReference type="ARBA" id="ARBA00022737"/>
    </source>
</evidence>
<organism evidence="12 13">
    <name type="scientific">Molossus molossus</name>
    <name type="common">Pallas' mastiff bat</name>
    <name type="synonym">Vespertilio molossus</name>
    <dbReference type="NCBI Taxonomy" id="27622"/>
    <lineage>
        <taxon>Eukaryota</taxon>
        <taxon>Metazoa</taxon>
        <taxon>Chordata</taxon>
        <taxon>Craniata</taxon>
        <taxon>Vertebrata</taxon>
        <taxon>Euteleostomi</taxon>
        <taxon>Mammalia</taxon>
        <taxon>Eutheria</taxon>
        <taxon>Laurasiatheria</taxon>
        <taxon>Chiroptera</taxon>
        <taxon>Yangochiroptera</taxon>
        <taxon>Molossidae</taxon>
        <taxon>Molossus</taxon>
    </lineage>
</organism>
<dbReference type="Gene3D" id="2.60.40.60">
    <property type="entry name" value="Cadherins"/>
    <property type="match status" value="1"/>
</dbReference>
<dbReference type="GO" id="GO:0030057">
    <property type="term" value="C:desmosome"/>
    <property type="evidence" value="ECO:0007669"/>
    <property type="project" value="TreeGrafter"/>
</dbReference>
<protein>
    <submittedName>
        <fullName evidence="12">Desmocollin 1</fullName>
    </submittedName>
</protein>
<comment type="caution">
    <text evidence="12">The sequence shown here is derived from an EMBL/GenBank/DDBJ whole genome shotgun (WGS) entry which is preliminary data.</text>
</comment>
<evidence type="ECO:0000256" key="6">
    <source>
        <dbReference type="ARBA" id="ARBA00022889"/>
    </source>
</evidence>
<evidence type="ECO:0000256" key="7">
    <source>
        <dbReference type="ARBA" id="ARBA00022989"/>
    </source>
</evidence>
<dbReference type="PRINTS" id="PR01820">
    <property type="entry name" value="DESMOCOLLIN"/>
</dbReference>
<keyword evidence="13" id="KW-1185">Reference proteome</keyword>
<dbReference type="Proteomes" id="UP000550707">
    <property type="component" value="Unassembled WGS sequence"/>
</dbReference>